<keyword evidence="3" id="KW-0472">Membrane</keyword>
<organism evidence="4 5">
    <name type="scientific">Sporothrix stenoceras</name>
    <dbReference type="NCBI Taxonomy" id="5173"/>
    <lineage>
        <taxon>Eukaryota</taxon>
        <taxon>Fungi</taxon>
        <taxon>Dikarya</taxon>
        <taxon>Ascomycota</taxon>
        <taxon>Pezizomycotina</taxon>
        <taxon>Sordariomycetes</taxon>
        <taxon>Sordariomycetidae</taxon>
        <taxon>Ophiostomatales</taxon>
        <taxon>Ophiostomataceae</taxon>
        <taxon>Sporothrix</taxon>
    </lineage>
</organism>
<dbReference type="Proteomes" id="UP001583186">
    <property type="component" value="Unassembled WGS sequence"/>
</dbReference>
<feature type="compositionally biased region" description="Low complexity" evidence="2">
    <location>
        <begin position="293"/>
        <end position="322"/>
    </location>
</feature>
<accession>A0ABR3Z9L2</accession>
<evidence type="ECO:0008006" key="6">
    <source>
        <dbReference type="Google" id="ProtNLM"/>
    </source>
</evidence>
<protein>
    <recommendedName>
        <fullName evidence="6">Transcription factor hoxa13</fullName>
    </recommendedName>
</protein>
<keyword evidence="3" id="KW-1133">Transmembrane helix</keyword>
<evidence type="ECO:0000313" key="5">
    <source>
        <dbReference type="Proteomes" id="UP001583186"/>
    </source>
</evidence>
<evidence type="ECO:0000256" key="1">
    <source>
        <dbReference type="SAM" id="Coils"/>
    </source>
</evidence>
<sequence>MADTNGAVKSARASGSPQATKSSTGSLNKKKAKASRSFLGYIFNTVARIFTWYSIFVLLFRCPSSLEECDASTPRLCKPYFQIKQAVTPHVQKQYDAYAAPYVQVVKPYYDTVDRAVIAPTWKYAVKYGAPQVQQAQKFGQAQWESNIQPQLAKAQDAAVQQYNQVLSPHVDKAVEAVAPYYEIGRNSALQTHHEVILPAYTFLVPYALQGYSAASAFTTSTVVPAAVWTYGQASEFIDSTVLPQLRIFYVNTVEPQLQKIGLSLGQYGEKSSSQRTIYTTTASSSFTKPAQPTTSTTSIKAASSSTTTTSTSTSTTPTEEAETISIATEAAAASSVASAAPAAPGITDAPKLKRPEPILQDQADPSEDEARRNARETVAEDLHAWQEKYAKAADEGAAEIEKSVEEISKRMIRRSARTAGKAMVDDLQKTVISNLVQLRRDVLKIVGAVKQESASPAEAEEQVLVVVRRAGVEIKEKAQAVRSWREEYGKELHDTISRAAENHFQILGSIRDLALQRIGMKWAWMEGVTYKDWAKYHQLKGRFEEWENDLEQLIVTHPGLEAATAAGQAVEDEAMGLASSAAKELARLRQVASLKITELDDSDEFDADTIKANVAAAKAAKEAEEARLAEEAAAAEAAAQAALEEEKAAREEALAAAAAAAKAVGAEPIAEATVENEETPKIKVDDDETVEAVLVDEEAEAAEADTEKADSATIAPDEVPIILGDIDGTIVDDTPTHETTELASDAESTEEAEPMHLPVDEVVAADEVPLAVASSVDAEATIVEEDASKKIQEADEAEEVETAEAA</sequence>
<keyword evidence="1" id="KW-0175">Coiled coil</keyword>
<feature type="region of interest" description="Disordered" evidence="2">
    <location>
        <begin position="787"/>
        <end position="807"/>
    </location>
</feature>
<gene>
    <name evidence="4" type="ORF">Sste5346_004091</name>
</gene>
<feature type="coiled-coil region" evidence="1">
    <location>
        <begin position="608"/>
        <end position="653"/>
    </location>
</feature>
<dbReference type="PANTHER" id="PTHR23242:SF9">
    <property type="entry name" value="TRANSCRIPTION FACTOR HOXA13"/>
    <property type="match status" value="1"/>
</dbReference>
<dbReference type="EMBL" id="JAWCUI010000019">
    <property type="protein sequence ID" value="KAL1897355.1"/>
    <property type="molecule type" value="Genomic_DNA"/>
</dbReference>
<feature type="compositionally biased region" description="Acidic residues" evidence="2">
    <location>
        <begin position="795"/>
        <end position="807"/>
    </location>
</feature>
<evidence type="ECO:0000256" key="2">
    <source>
        <dbReference type="SAM" id="MobiDB-lite"/>
    </source>
</evidence>
<reference evidence="4 5" key="1">
    <citation type="journal article" date="2024" name="IMA Fungus">
        <title>IMA Genome - F19 : A genome assembly and annotation guide to empower mycologists, including annotated draft genome sequences of Ceratocystis pirilliformis, Diaporthe australafricana, Fusarium ophioides, Paecilomyces lecythidis, and Sporothrix stenoceras.</title>
        <authorList>
            <person name="Aylward J."/>
            <person name="Wilson A.M."/>
            <person name="Visagie C.M."/>
            <person name="Spraker J."/>
            <person name="Barnes I."/>
            <person name="Buitendag C."/>
            <person name="Ceriani C."/>
            <person name="Del Mar Angel L."/>
            <person name="du Plessis D."/>
            <person name="Fuchs T."/>
            <person name="Gasser K."/>
            <person name="Kramer D."/>
            <person name="Li W."/>
            <person name="Munsamy K."/>
            <person name="Piso A."/>
            <person name="Price J.L."/>
            <person name="Sonnekus B."/>
            <person name="Thomas C."/>
            <person name="van der Nest A."/>
            <person name="van Dijk A."/>
            <person name="van Heerden A."/>
            <person name="van Vuuren N."/>
            <person name="Yilmaz N."/>
            <person name="Duong T.A."/>
            <person name="van der Merwe N.A."/>
            <person name="Wingfield M.J."/>
            <person name="Wingfield B.D."/>
        </authorList>
    </citation>
    <scope>NUCLEOTIDE SEQUENCE [LARGE SCALE GENOMIC DNA]</scope>
    <source>
        <strain evidence="4 5">CMW 5346</strain>
    </source>
</reference>
<keyword evidence="3" id="KW-0812">Transmembrane</keyword>
<feature type="region of interest" description="Disordered" evidence="2">
    <location>
        <begin position="340"/>
        <end position="377"/>
    </location>
</feature>
<dbReference type="PANTHER" id="PTHR23242">
    <property type="entry name" value="TRANSCRIPTION FACTOR HOXA13"/>
    <property type="match status" value="1"/>
</dbReference>
<comment type="caution">
    <text evidence="4">The sequence shown here is derived from an EMBL/GenBank/DDBJ whole genome shotgun (WGS) entry which is preliminary data.</text>
</comment>
<evidence type="ECO:0000313" key="4">
    <source>
        <dbReference type="EMBL" id="KAL1897355.1"/>
    </source>
</evidence>
<evidence type="ECO:0000256" key="3">
    <source>
        <dbReference type="SAM" id="Phobius"/>
    </source>
</evidence>
<feature type="compositionally biased region" description="Polar residues" evidence="2">
    <location>
        <begin position="13"/>
        <end position="27"/>
    </location>
</feature>
<feature type="transmembrane region" description="Helical" evidence="3">
    <location>
        <begin position="38"/>
        <end position="60"/>
    </location>
</feature>
<keyword evidence="5" id="KW-1185">Reference proteome</keyword>
<feature type="region of interest" description="Disordered" evidence="2">
    <location>
        <begin position="1"/>
        <end position="28"/>
    </location>
</feature>
<feature type="region of interest" description="Disordered" evidence="2">
    <location>
        <begin position="284"/>
        <end position="322"/>
    </location>
</feature>
<proteinExistence type="predicted"/>
<name>A0ABR3Z9L2_9PEZI</name>
<feature type="region of interest" description="Disordered" evidence="2">
    <location>
        <begin position="728"/>
        <end position="754"/>
    </location>
</feature>